<dbReference type="PANTHER" id="PTHR12156:SF23">
    <property type="entry name" value="PLECKSTRIN HOMOLOGY-LIKE DOMAIN FAMILY B MEMBER 1"/>
    <property type="match status" value="1"/>
</dbReference>
<dbReference type="PROSITE" id="PS50003">
    <property type="entry name" value="PH_DOMAIN"/>
    <property type="match status" value="1"/>
</dbReference>
<feature type="region of interest" description="Disordered" evidence="3">
    <location>
        <begin position="919"/>
        <end position="968"/>
    </location>
</feature>
<dbReference type="Pfam" id="PF00169">
    <property type="entry name" value="PH"/>
    <property type="match status" value="1"/>
</dbReference>
<feature type="region of interest" description="Disordered" evidence="3">
    <location>
        <begin position="213"/>
        <end position="332"/>
    </location>
</feature>
<name>A0ABM3WH81_ERIEU</name>
<feature type="compositionally biased region" description="Low complexity" evidence="3">
    <location>
        <begin position="252"/>
        <end position="273"/>
    </location>
</feature>
<evidence type="ECO:0000256" key="3">
    <source>
        <dbReference type="SAM" id="MobiDB-lite"/>
    </source>
</evidence>
<feature type="region of interest" description="Disordered" evidence="3">
    <location>
        <begin position="1092"/>
        <end position="1113"/>
    </location>
</feature>
<feature type="region of interest" description="Disordered" evidence="3">
    <location>
        <begin position="145"/>
        <end position="184"/>
    </location>
</feature>
<dbReference type="InterPro" id="IPR037810">
    <property type="entry name" value="PHLDB1/2/3_PH"/>
</dbReference>
<dbReference type="Proteomes" id="UP001652624">
    <property type="component" value="Chromosome 20"/>
</dbReference>
<sequence length="1334" mass="146416">MNTLNRNQVGSGCKTQTMVQKGPLDLIETGKGLKVQTDKPHLVSLGSGRLSTAITLLPLEEGRTVIGSAAKDISLQGPGLAPEHCYIENVRGTLTLYPCGNVCTVDGLPVRQPTRLTQGCMLCLGQSTFLRFNHPAEAKWMKSMIPAGGRAPGPPFSPGPAESESLVNGNHTPQPATRGPSACASHSSLVSSIEKDLQEIMDSLVLEESGAAAKKPAATSPLSPMANGGRYLLSPPTSPGAMSVGSSYENTSPAFSPLSSPASSGSCASHSPSGQEPAPSMPPLVPARSSSYHLALQPPQSRPSGARSSESPLLGKKGCLERPSSPGLRGLLTDSPAATVLAEARRATESPRLGGQLPVVAISLSEYPASSAHTQPTSIPGSPKLQPPVPAPRNKIGTLQDRPPSPFHELSGSDRGLTTSPSRQLVGRTFSDGSVTRTLQPPESPRLGRRGLDSMRELPPLSPSLSRRALSPMPSRTTPDPKLTREVAESPRPRRWAAHGTSPEDFSLTLGARGRRTRSPSPTLGESLAPRKSSFSGRLSPAYSLGSLTGPSPRQSPRAQRKLSSGDLRVPVTRERKNSITEISDNEDDLLEYHRRQRQERLREQEMERLERQRLETILNLCAEYSRADGGPEAGELPSIGEATAALALAGRRPSRSLSGATGRNEDSGSATQRLWESLERSDEENLKEECSSTESTQQEHEDAPSIKLQGEALALEEERVQALGRVEQLKVRVKELEQQLQESAREAEMERALLQGERDAERMLLQKEQKALDQLQEKLVTLETGIQKERDKEAEALETETKLFEDLEFQQLERESRLEEERELAGQGLLRSKAELLRSISKRKERLAVLDNQAGQIRAQAVQDSERLARDKNASLQLLQKEKEKLTMLERRYHSITGGRPFPKTPPTLKEVYRSKVDGEATSPLPRTRSGPLPSSSGSSSSSSQLSVATLGRSPSPKSTLLPQNCTGSLPRNLAATLQDIEAKRQLALQQKVESVPAEPLPTDDPAGQQVIEEQRRRLAELKQKAAAEAQCQWDALHGAAPFSAGPSGFPPLMHHSILHHLPAGRERGEEGEHAYDTLSLESSDSMETSISTGAHSACSPDNMSSTSGLDGGKIEEMEKMLKEAHAEKSRLMESREREIELRRQALEEERRRREQVERRLQSESARRQQLVEKEVKMREKQFSQARPLTRYLPIRKEDFDLKTHIESSGHGVDTCLHVVLSSKVCRGYLVKMGGKIKSWKKRWFVFDRLKRTLSYYVDKHETKLKGVIYFQAIEEVYYDHLRSAAKSPNPALTFCVKTHDRLYYMVAPSAEAMRIWMDVIVTGAEGYTQFMN</sequence>
<dbReference type="CDD" id="cd22713">
    <property type="entry name" value="FHA_PHLB1"/>
    <property type="match status" value="1"/>
</dbReference>
<organism evidence="5 6">
    <name type="scientific">Erinaceus europaeus</name>
    <name type="common">Western European hedgehog</name>
    <dbReference type="NCBI Taxonomy" id="9365"/>
    <lineage>
        <taxon>Eukaryota</taxon>
        <taxon>Metazoa</taxon>
        <taxon>Chordata</taxon>
        <taxon>Craniata</taxon>
        <taxon>Vertebrata</taxon>
        <taxon>Euteleostomi</taxon>
        <taxon>Mammalia</taxon>
        <taxon>Eutheria</taxon>
        <taxon>Laurasiatheria</taxon>
        <taxon>Eulipotyphla</taxon>
        <taxon>Erinaceidae</taxon>
        <taxon>Erinaceinae</taxon>
        <taxon>Erinaceus</taxon>
    </lineage>
</organism>
<feature type="compositionally biased region" description="Polar residues" evidence="3">
    <location>
        <begin position="656"/>
        <end position="675"/>
    </location>
</feature>
<proteinExistence type="predicted"/>
<keyword evidence="5" id="KW-1185">Reference proteome</keyword>
<dbReference type="InterPro" id="IPR052212">
    <property type="entry name" value="PH-like_domain"/>
</dbReference>
<feature type="compositionally biased region" description="Polar residues" evidence="3">
    <location>
        <begin position="371"/>
        <end position="380"/>
    </location>
</feature>
<feature type="domain" description="PH" evidence="4">
    <location>
        <begin position="1224"/>
        <end position="1327"/>
    </location>
</feature>
<dbReference type="SUPFAM" id="SSF50729">
    <property type="entry name" value="PH domain-like"/>
    <property type="match status" value="1"/>
</dbReference>
<feature type="compositionally biased region" description="Polar residues" evidence="3">
    <location>
        <begin position="546"/>
        <end position="558"/>
    </location>
</feature>
<accession>A0ABM3WH81</accession>
<dbReference type="RefSeq" id="XP_060035932.1">
    <property type="nucleotide sequence ID" value="XM_060179949.1"/>
</dbReference>
<keyword evidence="1 2" id="KW-0175">Coiled coil</keyword>
<feature type="region of interest" description="Disordered" evidence="3">
    <location>
        <begin position="651"/>
        <end position="706"/>
    </location>
</feature>
<evidence type="ECO:0000259" key="4">
    <source>
        <dbReference type="PROSITE" id="PS50003"/>
    </source>
</evidence>
<feature type="compositionally biased region" description="Polar residues" evidence="3">
    <location>
        <begin position="957"/>
        <end position="968"/>
    </location>
</feature>
<feature type="compositionally biased region" description="Basic and acidic residues" evidence="3">
    <location>
        <begin position="482"/>
        <end position="492"/>
    </location>
</feature>
<dbReference type="PANTHER" id="PTHR12156">
    <property type="entry name" value="PLECKSTRIN HOMOLOGY-LIKE DOMAIN, FAMILY B, MEMBER 3"/>
    <property type="match status" value="1"/>
</dbReference>
<evidence type="ECO:0000256" key="2">
    <source>
        <dbReference type="SAM" id="Coils"/>
    </source>
</evidence>
<gene>
    <name evidence="6" type="primary">PHLDB1</name>
</gene>
<feature type="compositionally biased region" description="Low complexity" evidence="3">
    <location>
        <begin position="924"/>
        <end position="945"/>
    </location>
</feature>
<feature type="coiled-coil region" evidence="2">
    <location>
        <begin position="863"/>
        <end position="893"/>
    </location>
</feature>
<feature type="compositionally biased region" description="Polar residues" evidence="3">
    <location>
        <begin position="288"/>
        <end position="311"/>
    </location>
</feature>
<evidence type="ECO:0000256" key="1">
    <source>
        <dbReference type="ARBA" id="ARBA00023054"/>
    </source>
</evidence>
<feature type="compositionally biased region" description="Polar residues" evidence="3">
    <location>
        <begin position="1092"/>
        <end position="1110"/>
    </location>
</feature>
<dbReference type="SMART" id="SM00233">
    <property type="entry name" value="PH"/>
    <property type="match status" value="1"/>
</dbReference>
<dbReference type="InterPro" id="IPR008984">
    <property type="entry name" value="SMAD_FHA_dom_sf"/>
</dbReference>
<dbReference type="InterPro" id="IPR001849">
    <property type="entry name" value="PH_domain"/>
</dbReference>
<feature type="region of interest" description="Disordered" evidence="3">
    <location>
        <begin position="371"/>
        <end position="578"/>
    </location>
</feature>
<dbReference type="GeneID" id="103114012"/>
<evidence type="ECO:0000313" key="5">
    <source>
        <dbReference type="Proteomes" id="UP001652624"/>
    </source>
</evidence>
<feature type="coiled-coil region" evidence="2">
    <location>
        <begin position="1116"/>
        <end position="1175"/>
    </location>
</feature>
<protein>
    <submittedName>
        <fullName evidence="6">Pleckstrin homology-like domain family B member 1 isoform X16</fullName>
    </submittedName>
</protein>
<dbReference type="InterPro" id="IPR000253">
    <property type="entry name" value="FHA_dom"/>
</dbReference>
<feature type="compositionally biased region" description="Polar residues" evidence="3">
    <location>
        <begin position="165"/>
        <end position="175"/>
    </location>
</feature>
<dbReference type="Pfam" id="PF00498">
    <property type="entry name" value="FHA"/>
    <property type="match status" value="1"/>
</dbReference>
<dbReference type="Gene3D" id="2.60.200.20">
    <property type="match status" value="1"/>
</dbReference>
<dbReference type="Gene3D" id="2.30.29.30">
    <property type="entry name" value="Pleckstrin-homology domain (PH domain)/Phosphotyrosine-binding domain (PTB)"/>
    <property type="match status" value="1"/>
</dbReference>
<feature type="compositionally biased region" description="Basic and acidic residues" evidence="3">
    <location>
        <begin position="677"/>
        <end position="691"/>
    </location>
</feature>
<feature type="compositionally biased region" description="Polar residues" evidence="3">
    <location>
        <begin position="431"/>
        <end position="441"/>
    </location>
</feature>
<dbReference type="CDD" id="cd14673">
    <property type="entry name" value="PH_PHLDB1_2"/>
    <property type="match status" value="1"/>
</dbReference>
<dbReference type="InterPro" id="IPR011993">
    <property type="entry name" value="PH-like_dom_sf"/>
</dbReference>
<evidence type="ECO:0000313" key="6">
    <source>
        <dbReference type="RefSeq" id="XP_060035932.1"/>
    </source>
</evidence>
<reference evidence="6" key="1">
    <citation type="submission" date="2025-08" db="UniProtKB">
        <authorList>
            <consortium name="RefSeq"/>
        </authorList>
    </citation>
    <scope>IDENTIFICATION</scope>
</reference>
<feature type="compositionally biased region" description="Low complexity" evidence="3">
    <location>
        <begin position="457"/>
        <end position="476"/>
    </location>
</feature>
<dbReference type="SUPFAM" id="SSF49879">
    <property type="entry name" value="SMAD/FHA domain"/>
    <property type="match status" value="1"/>
</dbReference>